<protein>
    <submittedName>
        <fullName evidence="3">Efflux RND transporter periplasmic adaptor subunit</fullName>
    </submittedName>
</protein>
<evidence type="ECO:0000313" key="3">
    <source>
        <dbReference type="EMBL" id="TKI69389.1"/>
    </source>
</evidence>
<dbReference type="GO" id="GO:0015679">
    <property type="term" value="P:plasma membrane copper ion transport"/>
    <property type="evidence" value="ECO:0007669"/>
    <property type="project" value="TreeGrafter"/>
</dbReference>
<keyword evidence="4" id="KW-1185">Reference proteome</keyword>
<dbReference type="OrthoDB" id="9806939at2"/>
<organism evidence="3 4">
    <name type="scientific">Sulfurimonas crateris</name>
    <dbReference type="NCBI Taxonomy" id="2574727"/>
    <lineage>
        <taxon>Bacteria</taxon>
        <taxon>Pseudomonadati</taxon>
        <taxon>Campylobacterota</taxon>
        <taxon>Epsilonproteobacteria</taxon>
        <taxon>Campylobacterales</taxon>
        <taxon>Sulfurimonadaceae</taxon>
        <taxon>Sulfurimonas</taxon>
    </lineage>
</organism>
<dbReference type="AlphaFoldDB" id="A0A4U2Z5D9"/>
<dbReference type="InterPro" id="IPR051909">
    <property type="entry name" value="MFP_Cation_Efflux"/>
</dbReference>
<name>A0A4U2Z5D9_9BACT</name>
<evidence type="ECO:0000259" key="2">
    <source>
        <dbReference type="Pfam" id="PF25954"/>
    </source>
</evidence>
<sequence>MKTLLLVLLSFAFVEAKTFEQAFNIQTIKPKMQMKKITKSYYAITSYDEKKIYEIVLRFDGNIENLEANELYKSVKKGERLFDIYSKEIYTLKKELESTKNLQILNETILEKLSLYELDKRAIDSKAAAVPHFSKYSGKIIQKNIYEGSYAKAGGVLLKIVDDSSMWVIAKVYQKDIEFVSKGMNALIDVEGLSEPIVAKVGKIYPKINKEDLTFNVRMDVKNPNSKIFPDMFAKVSFSKNLSAALTLPKDAVIKRGDKFYVFTKISQSEYEPKEIEVEYIGGYYRILSGIDESSEVAQNALFLLDSDAVTNGSYMSEEW</sequence>
<gene>
    <name evidence="3" type="ORF">FCU45_07690</name>
</gene>
<dbReference type="RefSeq" id="WP_137013966.1">
    <property type="nucleotide sequence ID" value="NZ_SZPX01000005.1"/>
</dbReference>
<feature type="domain" description="CusB-like beta-barrel" evidence="2">
    <location>
        <begin position="166"/>
        <end position="240"/>
    </location>
</feature>
<dbReference type="GO" id="GO:0030288">
    <property type="term" value="C:outer membrane-bounded periplasmic space"/>
    <property type="evidence" value="ECO:0007669"/>
    <property type="project" value="TreeGrafter"/>
</dbReference>
<comment type="caution">
    <text evidence="3">The sequence shown here is derived from an EMBL/GenBank/DDBJ whole genome shotgun (WGS) entry which is preliminary data.</text>
</comment>
<evidence type="ECO:0000256" key="1">
    <source>
        <dbReference type="ARBA" id="ARBA00022448"/>
    </source>
</evidence>
<keyword evidence="1" id="KW-0813">Transport</keyword>
<evidence type="ECO:0000313" key="4">
    <source>
        <dbReference type="Proteomes" id="UP000309561"/>
    </source>
</evidence>
<reference evidence="3 4" key="1">
    <citation type="submission" date="2019-04" db="EMBL/GenBank/DDBJ databases">
        <title>Sulfurimonas crateris sp. nov. a facultative anaerobic sulfur-oxidizing chemolithautotrophic bacterium isolated from a terrestrial mud vulcano.</title>
        <authorList>
            <person name="Ratnikova N.M."/>
            <person name="Slobodkin A.I."/>
            <person name="Merkel A.Y."/>
            <person name="Novikov A."/>
            <person name="Bonch-Osmolovskaya E.A."/>
            <person name="Slobodkina G.B."/>
        </authorList>
    </citation>
    <scope>NUCLEOTIDE SEQUENCE [LARGE SCALE GENOMIC DNA]</scope>
    <source>
        <strain evidence="3 4">SN118</strain>
    </source>
</reference>
<dbReference type="InterPro" id="IPR058792">
    <property type="entry name" value="Beta-barrel_RND_2"/>
</dbReference>
<dbReference type="EMBL" id="SZPX01000005">
    <property type="protein sequence ID" value="TKI69389.1"/>
    <property type="molecule type" value="Genomic_DNA"/>
</dbReference>
<dbReference type="Proteomes" id="UP000309561">
    <property type="component" value="Unassembled WGS sequence"/>
</dbReference>
<dbReference type="Gene3D" id="2.40.420.20">
    <property type="match status" value="1"/>
</dbReference>
<accession>A0A4U2Z5D9</accession>
<dbReference type="GO" id="GO:0060003">
    <property type="term" value="P:copper ion export"/>
    <property type="evidence" value="ECO:0007669"/>
    <property type="project" value="TreeGrafter"/>
</dbReference>
<dbReference type="Gene3D" id="2.40.30.170">
    <property type="match status" value="1"/>
</dbReference>
<dbReference type="SUPFAM" id="SSF111369">
    <property type="entry name" value="HlyD-like secretion proteins"/>
    <property type="match status" value="1"/>
</dbReference>
<dbReference type="PANTHER" id="PTHR30097:SF15">
    <property type="entry name" value="CATION EFFLUX SYSTEM PROTEIN CUSB"/>
    <property type="match status" value="1"/>
</dbReference>
<dbReference type="Pfam" id="PF25954">
    <property type="entry name" value="Beta-barrel_RND_2"/>
    <property type="match status" value="1"/>
</dbReference>
<dbReference type="GO" id="GO:0046914">
    <property type="term" value="F:transition metal ion binding"/>
    <property type="evidence" value="ECO:0007669"/>
    <property type="project" value="TreeGrafter"/>
</dbReference>
<dbReference type="PANTHER" id="PTHR30097">
    <property type="entry name" value="CATION EFFLUX SYSTEM PROTEIN CUSB"/>
    <property type="match status" value="1"/>
</dbReference>
<proteinExistence type="predicted"/>